<dbReference type="InterPro" id="IPR006693">
    <property type="entry name" value="AB_hydrolase_lipase"/>
</dbReference>
<evidence type="ECO:0000259" key="22">
    <source>
        <dbReference type="PROSITE" id="PS51034"/>
    </source>
</evidence>
<feature type="transmembrane region" description="Helical" evidence="19">
    <location>
        <begin position="1331"/>
        <end position="1351"/>
    </location>
</feature>
<dbReference type="GO" id="GO:0016787">
    <property type="term" value="F:hydrolase activity"/>
    <property type="evidence" value="ECO:0007669"/>
    <property type="project" value="UniProtKB-KW"/>
</dbReference>
<keyword evidence="11 19" id="KW-1133">Transmembrane helix</keyword>
<dbReference type="InterPro" id="IPR052244">
    <property type="entry name" value="Choline_transporter"/>
</dbReference>
<proteinExistence type="inferred from homology"/>
<evidence type="ECO:0000256" key="17">
    <source>
        <dbReference type="ARBA" id="ARBA00023201"/>
    </source>
</evidence>
<feature type="domain" description="Apple" evidence="21">
    <location>
        <begin position="312"/>
        <end position="389"/>
    </location>
</feature>
<feature type="domain" description="Apple" evidence="21">
    <location>
        <begin position="24"/>
        <end position="115"/>
    </location>
</feature>
<dbReference type="OrthoDB" id="546820at2759"/>
<accession>A0A0V1MUG7</accession>
<dbReference type="InterPro" id="IPR001507">
    <property type="entry name" value="ZP_dom"/>
</dbReference>
<dbReference type="Proteomes" id="UP000054843">
    <property type="component" value="Unassembled WGS sequence"/>
</dbReference>
<evidence type="ECO:0000313" key="24">
    <source>
        <dbReference type="Proteomes" id="UP000054843"/>
    </source>
</evidence>
<keyword evidence="14" id="KW-0443">Lipid metabolism</keyword>
<dbReference type="InterPro" id="IPR003609">
    <property type="entry name" value="Pan_app"/>
</dbReference>
<evidence type="ECO:0000256" key="14">
    <source>
        <dbReference type="ARBA" id="ARBA00023098"/>
    </source>
</evidence>
<dbReference type="PANTHER" id="PTHR45897">
    <property type="entry name" value="HIGH-AFFINITY CHOLINE TRANSPORTER 1"/>
    <property type="match status" value="1"/>
</dbReference>
<sequence length="1741" mass="192844">MQISLALLLISLLTAQRAFSIYQCAPNEVAVFIRISRARLTGVPLVISSAGDDISCAHFCKHNIEPTTGAPRACASFNYDGQETCHFFDNAATPAGSGILAPNPSANNFYYEKVCLPGVTAHQACSYRSYSFERTRNSRLEGFVRRSIQVGSREDCLSACLLEESFVCRSINYNYNTYFCEMSDQDRRSKPQYMRKSQSEPIDYFDSNCLSRQNRCGHIGGNLVFVKTSSFEIHKYDHTSSIEALESQCLQKCLDSLNTFCRSAEYSPSLKKCIISDEDTFSRADQQGPPKLEGKDYYEPTCVAADLTSSTCRQQAAFERFIGSAIQATPVASAQGVTVADCISLCFQNLNCKSINYVRTKLACYVYAVNKATANVQNNPSTDYYEFNCESQFGGMALCTSEGIRFIVNTREPYTGAIYAADRFSTCHKTVTNAKQIVMTFPPPTVSGDCGTVLRDGKLEAMVVVSLDGVLPHQVTTEWDRFYRVTCDTSLKGIGEGSVIVTTLYDIGEAQPKLLPAGTPGPVSASLKFLDKKGQEVRETCIGAEILLVATSNQAGPSNMMLLECTATRVGGTGDSVPFKVIENGCPRYPALIGPVVRDQNNNRLAAMMKAFRLDGSYDIQMVCTVMFCAGPYGCPPSHCLDGSSRQMFISNGRKKRSIALGSTAAKVNETLIIDNDDDEEEMVEEKLSAVLRVYADGEKEQQKNDEEKRRQQHQDEEEEQEESTLLPYGQAMNFQSVPVVEQIPNMPPEAYLDTCGMASVLNYLCEEHTVVTEDGYILRIHRVSNDKHALNISSARKEPVLLQHGLLQSSIDWVINFDNESLGYLLADAGYDVWLGNVRGNTYGRQHKTLHPSSKLFWTFSFDEMAKYDLKAIVDYIFNQTGKQALHYAGHSQGSLLGFILFSEEPTWAETRIRTFHALAPVAYLGNTTSFIKSIAPISGIMKFIIELFGGYEFLPSTKVLQIIGGNLCKGRTAFLCENIILFIAGYDYKHINSSRLPVYLSHSPAGSSTMNIIHYLQLMNSGKMQKFDFGKIGNLKKYGQISAPLYHANNVKLPVALYWGSDDIFSVEKDVLHLQSELPNLLGNYLYNETDHLDFVWETNQRTVLSKGRFVRTSTTEEGRRLFTHYICSRSGVKNYPCVEASTIQKMAFNIVGLVALIVFYLMILLVGLWAARKTKSTDDSEDVMLAGRNIGLIVGIFTMTATWVGGGYISGTAEIIYDSGLINCQAPLGYAASLSLGGILFAEKMRNEGYVTMLDPFQQKFGERMVGLLFIPALLGEVFWSGATLSALGASLTVILNIPNNISVIVSASIAVFYTFCGGLYSVAYTDVVQLISIFIGLWICIPPAILHDATQSITYTAGEWVGSIPDVRSWFLWIDSFLLLTLGGIPWQAYFQRVLSSKSAWRAKVLSYVAAIGCFIMAIPSMIIGMVAKSANWTMTDWEPYENGTKYENIPYEFQKLTLPLVLDYLNPSWATFIGLGAVSAATMSSADSSILSAASMFARNIWKLAIRPHASEKEIIWVMKISIVLVGAMAMVMALSVDTIYGLWFLCSDLVYVILFPQLLCVVYMKKANTYGALSGYIVGLFFRVSGGETLLGFPALIQYPWYDPVTETQYFPFKTMSMLLSLLFIVGVSYGSDYIFKNGILAPEYDVFMCVVNIPVERIILKDPSLAASMDMLESTKVHWNKDGLNAELLNVVHNEGFSNASSAVATPARDVRVEESLPLSTRPDTKINYEAITN</sequence>
<dbReference type="GO" id="GO:0008292">
    <property type="term" value="P:acetylcholine biosynthetic process"/>
    <property type="evidence" value="ECO:0007669"/>
    <property type="project" value="TreeGrafter"/>
</dbReference>
<evidence type="ECO:0000256" key="12">
    <source>
        <dbReference type="ARBA" id="ARBA00023053"/>
    </source>
</evidence>
<keyword evidence="15 19" id="KW-0472">Membrane</keyword>
<keyword evidence="5 19" id="KW-0812">Transmembrane</keyword>
<dbReference type="GO" id="GO:0005307">
    <property type="term" value="F:choline:sodium symporter activity"/>
    <property type="evidence" value="ECO:0007669"/>
    <property type="project" value="TreeGrafter"/>
</dbReference>
<feature type="transmembrane region" description="Helical" evidence="19">
    <location>
        <begin position="1623"/>
        <end position="1642"/>
    </location>
</feature>
<dbReference type="PROSITE" id="PS51034">
    <property type="entry name" value="ZP_2"/>
    <property type="match status" value="1"/>
</dbReference>
<keyword evidence="8" id="KW-0769">Symport</keyword>
<dbReference type="SUPFAM" id="SSF57414">
    <property type="entry name" value="Hairpin loop containing domain-like"/>
    <property type="match status" value="3"/>
</dbReference>
<evidence type="ECO:0000256" key="8">
    <source>
        <dbReference type="ARBA" id="ARBA00022847"/>
    </source>
</evidence>
<feature type="transmembrane region" description="Helical" evidence="19">
    <location>
        <begin position="1371"/>
        <end position="1389"/>
    </location>
</feature>
<feature type="transmembrane region" description="Helical" evidence="19">
    <location>
        <begin position="1193"/>
        <end position="1211"/>
    </location>
</feature>
<evidence type="ECO:0000313" key="23">
    <source>
        <dbReference type="EMBL" id="KRZ75417.1"/>
    </source>
</evidence>
<keyword evidence="10" id="KW-0530">Neurotransmitter biosynthesis</keyword>
<keyword evidence="4" id="KW-0813">Transport</keyword>
<gene>
    <name evidence="23" type="primary">cho-1</name>
    <name evidence="23" type="ORF">T10_634</name>
</gene>
<feature type="domain" description="Apple" evidence="21">
    <location>
        <begin position="125"/>
        <end position="209"/>
    </location>
</feature>
<evidence type="ECO:0000256" key="20">
    <source>
        <dbReference type="SAM" id="SignalP"/>
    </source>
</evidence>
<organism evidence="23 24">
    <name type="scientific">Trichinella papuae</name>
    <dbReference type="NCBI Taxonomy" id="268474"/>
    <lineage>
        <taxon>Eukaryota</taxon>
        <taxon>Metazoa</taxon>
        <taxon>Ecdysozoa</taxon>
        <taxon>Nematoda</taxon>
        <taxon>Enoplea</taxon>
        <taxon>Dorylaimia</taxon>
        <taxon>Trichinellida</taxon>
        <taxon>Trichinellidae</taxon>
        <taxon>Trichinella</taxon>
    </lineage>
</organism>
<evidence type="ECO:0000256" key="19">
    <source>
        <dbReference type="SAM" id="Phobius"/>
    </source>
</evidence>
<evidence type="ECO:0000256" key="9">
    <source>
        <dbReference type="ARBA" id="ARBA00022963"/>
    </source>
</evidence>
<feature type="transmembrane region" description="Helical" evidence="19">
    <location>
        <begin position="1582"/>
        <end position="1603"/>
    </location>
</feature>
<comment type="caution">
    <text evidence="23">The sequence shown here is derived from an EMBL/GenBank/DDBJ whole genome shotgun (WGS) entry which is preliminary data.</text>
</comment>
<keyword evidence="9" id="KW-0442">Lipid degradation</keyword>
<dbReference type="InterPro" id="IPR038377">
    <property type="entry name" value="Na/Glc_symporter_sf"/>
</dbReference>
<dbReference type="Pfam" id="PF00024">
    <property type="entry name" value="PAN_1"/>
    <property type="match status" value="4"/>
</dbReference>
<dbReference type="GO" id="GO:0016042">
    <property type="term" value="P:lipid catabolic process"/>
    <property type="evidence" value="ECO:0007669"/>
    <property type="project" value="UniProtKB-KW"/>
</dbReference>
<dbReference type="GO" id="GO:0005886">
    <property type="term" value="C:plasma membrane"/>
    <property type="evidence" value="ECO:0007669"/>
    <property type="project" value="TreeGrafter"/>
</dbReference>
<feature type="transmembrane region" description="Helical" evidence="19">
    <location>
        <begin position="1520"/>
        <end position="1542"/>
    </location>
</feature>
<evidence type="ECO:0000256" key="1">
    <source>
        <dbReference type="ARBA" id="ARBA00004141"/>
    </source>
</evidence>
<evidence type="ECO:0000256" key="5">
    <source>
        <dbReference type="ARBA" id="ARBA00022692"/>
    </source>
</evidence>
<dbReference type="SMART" id="SM00473">
    <property type="entry name" value="PAN_AP"/>
    <property type="match status" value="4"/>
</dbReference>
<keyword evidence="24" id="KW-1185">Reference proteome</keyword>
<dbReference type="FunFam" id="3.40.50.1820:FF:000057">
    <property type="entry name" value="Lipase"/>
    <property type="match status" value="1"/>
</dbReference>
<evidence type="ECO:0000256" key="3">
    <source>
        <dbReference type="ARBA" id="ARBA00010701"/>
    </source>
</evidence>
<dbReference type="Pfam" id="PF04083">
    <property type="entry name" value="Abhydro_lipase"/>
    <property type="match status" value="1"/>
</dbReference>
<feature type="transmembrane region" description="Helical" evidence="19">
    <location>
        <begin position="1548"/>
        <end position="1570"/>
    </location>
</feature>
<dbReference type="Pfam" id="PF00474">
    <property type="entry name" value="SSF"/>
    <property type="match status" value="1"/>
</dbReference>
<dbReference type="Gene3D" id="3.40.50.1820">
    <property type="entry name" value="alpha/beta hydrolase"/>
    <property type="match status" value="1"/>
</dbReference>
<dbReference type="Gene3D" id="3.50.4.10">
    <property type="entry name" value="Hepatocyte Growth Factor"/>
    <property type="match status" value="3"/>
</dbReference>
<keyword evidence="7" id="KW-0378">Hydrolase</keyword>
<evidence type="ECO:0000256" key="4">
    <source>
        <dbReference type="ARBA" id="ARBA00022448"/>
    </source>
</evidence>
<dbReference type="SMART" id="SM00241">
    <property type="entry name" value="ZP"/>
    <property type="match status" value="1"/>
</dbReference>
<feature type="transmembrane region" description="Helical" evidence="19">
    <location>
        <begin position="1269"/>
        <end position="1299"/>
    </location>
</feature>
<dbReference type="PROSITE" id="PS50948">
    <property type="entry name" value="PAN"/>
    <property type="match status" value="4"/>
</dbReference>
<feature type="transmembrane region" description="Helical" evidence="19">
    <location>
        <begin position="1305"/>
        <end position="1324"/>
    </location>
</feature>
<reference evidence="23 24" key="1">
    <citation type="submission" date="2015-01" db="EMBL/GenBank/DDBJ databases">
        <title>Evolution of Trichinella species and genotypes.</title>
        <authorList>
            <person name="Korhonen P.K."/>
            <person name="Edoardo P."/>
            <person name="Giuseppe L.R."/>
            <person name="Gasser R.B."/>
        </authorList>
    </citation>
    <scope>NUCLEOTIDE SEQUENCE [LARGE SCALE GENOMIC DNA]</scope>
    <source>
        <strain evidence="23">ISS1980</strain>
    </source>
</reference>
<evidence type="ECO:0000256" key="2">
    <source>
        <dbReference type="ARBA" id="ARBA00006434"/>
    </source>
</evidence>
<feature type="transmembrane region" description="Helical" evidence="19">
    <location>
        <begin position="1231"/>
        <end position="1248"/>
    </location>
</feature>
<feature type="transmembrane region" description="Helical" evidence="19">
    <location>
        <begin position="1474"/>
        <end position="1499"/>
    </location>
</feature>
<feature type="region of interest" description="Disordered" evidence="18">
    <location>
        <begin position="697"/>
        <end position="728"/>
    </location>
</feature>
<keyword evidence="13" id="KW-0406">Ion transport</keyword>
<feature type="transmembrane region" description="Helical" evidence="19">
    <location>
        <begin position="1149"/>
        <end position="1172"/>
    </location>
</feature>
<dbReference type="PROSITE" id="PS50283">
    <property type="entry name" value="NA_SOLUT_SYMP_3"/>
    <property type="match status" value="1"/>
</dbReference>
<dbReference type="InterPro" id="IPR029058">
    <property type="entry name" value="AB_hydrolase_fold"/>
</dbReference>
<name>A0A0V1MUG7_9BILA</name>
<feature type="chain" id="PRO_5006882864" evidence="20">
    <location>
        <begin position="19"/>
        <end position="1741"/>
    </location>
</feature>
<evidence type="ECO:0000256" key="13">
    <source>
        <dbReference type="ARBA" id="ARBA00023065"/>
    </source>
</evidence>
<dbReference type="Gene3D" id="1.20.1730.10">
    <property type="entry name" value="Sodium/glucose cotransporter"/>
    <property type="match status" value="1"/>
</dbReference>
<feature type="transmembrane region" description="Helical" evidence="19">
    <location>
        <begin position="1409"/>
        <end position="1432"/>
    </location>
</feature>
<evidence type="ECO:0000256" key="7">
    <source>
        <dbReference type="ARBA" id="ARBA00022801"/>
    </source>
</evidence>
<feature type="domain" description="ZP" evidence="22">
    <location>
        <begin position="398"/>
        <end position="647"/>
    </location>
</feature>
<comment type="similarity">
    <text evidence="2">Belongs to the sodium:solute symporter (SSF) (TC 2.A.21) family.</text>
</comment>
<evidence type="ECO:0000259" key="21">
    <source>
        <dbReference type="PROSITE" id="PS50948"/>
    </source>
</evidence>
<evidence type="ECO:0000256" key="16">
    <source>
        <dbReference type="ARBA" id="ARBA00023180"/>
    </source>
</evidence>
<keyword evidence="17" id="KW-0739">Sodium transport</keyword>
<feature type="compositionally biased region" description="Basic and acidic residues" evidence="18">
    <location>
        <begin position="697"/>
        <end position="715"/>
    </location>
</feature>
<evidence type="ECO:0000256" key="10">
    <source>
        <dbReference type="ARBA" id="ARBA00022979"/>
    </source>
</evidence>
<evidence type="ECO:0000256" key="11">
    <source>
        <dbReference type="ARBA" id="ARBA00022989"/>
    </source>
</evidence>
<dbReference type="SUPFAM" id="SSF53474">
    <property type="entry name" value="alpha/beta-Hydrolases"/>
    <property type="match status" value="1"/>
</dbReference>
<dbReference type="CDD" id="cd11474">
    <property type="entry name" value="SLC5sbd_CHT"/>
    <property type="match status" value="1"/>
</dbReference>
<evidence type="ECO:0000256" key="18">
    <source>
        <dbReference type="SAM" id="MobiDB-lite"/>
    </source>
</evidence>
<dbReference type="FunFam" id="1.20.1730.10:FF:000008">
    <property type="entry name" value="High affinity choline transporter 1"/>
    <property type="match status" value="1"/>
</dbReference>
<comment type="similarity">
    <text evidence="3">Belongs to the AB hydrolase superfamily. Lipase family.</text>
</comment>
<keyword evidence="12" id="KW-0915">Sodium</keyword>
<feature type="domain" description="Apple" evidence="21">
    <location>
        <begin position="216"/>
        <end position="302"/>
    </location>
</feature>
<dbReference type="CDD" id="cd01099">
    <property type="entry name" value="PAN_AP_HGF"/>
    <property type="match status" value="2"/>
</dbReference>
<feature type="signal peptide" evidence="20">
    <location>
        <begin position="1"/>
        <end position="18"/>
    </location>
</feature>
<evidence type="ECO:0000256" key="6">
    <source>
        <dbReference type="ARBA" id="ARBA00022729"/>
    </source>
</evidence>
<dbReference type="EMBL" id="JYDO01000038">
    <property type="protein sequence ID" value="KRZ75417.1"/>
    <property type="molecule type" value="Genomic_DNA"/>
</dbReference>
<keyword evidence="16" id="KW-0325">Glycoprotein</keyword>
<dbReference type="InterPro" id="IPR001734">
    <property type="entry name" value="Na/solute_symporter"/>
</dbReference>
<comment type="subcellular location">
    <subcellularLocation>
        <location evidence="1">Membrane</location>
        <topology evidence="1">Multi-pass membrane protein</topology>
    </subcellularLocation>
</comment>
<evidence type="ECO:0000256" key="15">
    <source>
        <dbReference type="ARBA" id="ARBA00023136"/>
    </source>
</evidence>
<dbReference type="STRING" id="268474.A0A0V1MUG7"/>
<protein>
    <submittedName>
        <fullName evidence="23">High-affinity choline transporter 1</fullName>
    </submittedName>
</protein>
<dbReference type="PANTHER" id="PTHR45897:SF4">
    <property type="entry name" value="HIGH-AFFINITY CHOLINE TRANSPORTER 1"/>
    <property type="match status" value="1"/>
</dbReference>
<keyword evidence="6 20" id="KW-0732">Signal</keyword>